<dbReference type="EMBL" id="JAAAJB010000095">
    <property type="protein sequence ID" value="KAG0266378.1"/>
    <property type="molecule type" value="Genomic_DNA"/>
</dbReference>
<reference evidence="1" key="1">
    <citation type="journal article" date="2020" name="Fungal Divers.">
        <title>Resolving the Mortierellaceae phylogeny through synthesis of multi-gene phylogenetics and phylogenomics.</title>
        <authorList>
            <person name="Vandepol N."/>
            <person name="Liber J."/>
            <person name="Desiro A."/>
            <person name="Na H."/>
            <person name="Kennedy M."/>
            <person name="Barry K."/>
            <person name="Grigoriev I.V."/>
            <person name="Miller A.N."/>
            <person name="O'Donnell K."/>
            <person name="Stajich J.E."/>
            <person name="Bonito G."/>
        </authorList>
    </citation>
    <scope>NUCLEOTIDE SEQUENCE</scope>
    <source>
        <strain evidence="1">BC1065</strain>
    </source>
</reference>
<protein>
    <submittedName>
        <fullName evidence="1">Uncharacterized protein</fullName>
    </submittedName>
</protein>
<accession>A0A9P6QI11</accession>
<dbReference type="AlphaFoldDB" id="A0A9P6QI11"/>
<keyword evidence="2" id="KW-1185">Reference proteome</keyword>
<comment type="caution">
    <text evidence="1">The sequence shown here is derived from an EMBL/GenBank/DDBJ whole genome shotgun (WGS) entry which is preliminary data.</text>
</comment>
<evidence type="ECO:0000313" key="1">
    <source>
        <dbReference type="EMBL" id="KAG0266378.1"/>
    </source>
</evidence>
<gene>
    <name evidence="1" type="ORF">DFQ27_009819</name>
</gene>
<proteinExistence type="predicted"/>
<name>A0A9P6QI11_9FUNG</name>
<organism evidence="1 2">
    <name type="scientific">Actinomortierella ambigua</name>
    <dbReference type="NCBI Taxonomy" id="1343610"/>
    <lineage>
        <taxon>Eukaryota</taxon>
        <taxon>Fungi</taxon>
        <taxon>Fungi incertae sedis</taxon>
        <taxon>Mucoromycota</taxon>
        <taxon>Mortierellomycotina</taxon>
        <taxon>Mortierellomycetes</taxon>
        <taxon>Mortierellales</taxon>
        <taxon>Mortierellaceae</taxon>
        <taxon>Actinomortierella</taxon>
    </lineage>
</organism>
<dbReference type="Proteomes" id="UP000807716">
    <property type="component" value="Unassembled WGS sequence"/>
</dbReference>
<evidence type="ECO:0000313" key="2">
    <source>
        <dbReference type="Proteomes" id="UP000807716"/>
    </source>
</evidence>
<sequence>MTENLQTTEFMGLTTAAATATAAVDMLNGPAQPHQSLQEKQESQQEDDIGFEKLILQYAGLVGTGENGGTTNSCGPVLAR</sequence>